<proteinExistence type="predicted"/>
<organism evidence="1 2">
    <name type="scientific">Streptomyces leeuwenhoekii</name>
    <dbReference type="NCBI Taxonomy" id="1437453"/>
    <lineage>
        <taxon>Bacteria</taxon>
        <taxon>Bacillati</taxon>
        <taxon>Actinomycetota</taxon>
        <taxon>Actinomycetes</taxon>
        <taxon>Kitasatosporales</taxon>
        <taxon>Streptomycetaceae</taxon>
        <taxon>Streptomyces</taxon>
    </lineage>
</organism>
<reference evidence="2" key="1">
    <citation type="submission" date="2015-02" db="EMBL/GenBank/DDBJ databases">
        <authorList>
            <person name="Gomez-Escribano P.J."/>
        </authorList>
    </citation>
    <scope>NUCLEOTIDE SEQUENCE [LARGE SCALE GENOMIC DNA]</scope>
    <source>
        <strain evidence="2">C34 (DSM 42122 / NRRL B-24963)</strain>
        <plasmid evidence="2">pSLE2</plasmid>
    </source>
</reference>
<keyword evidence="1" id="KW-0614">Plasmid</keyword>
<evidence type="ECO:0000313" key="1">
    <source>
        <dbReference type="EMBL" id="CQR59398.1"/>
    </source>
</evidence>
<protein>
    <submittedName>
        <fullName evidence="1">Uncharacterized protein</fullName>
    </submittedName>
</protein>
<dbReference type="EMBL" id="LN831789">
    <property type="protein sequence ID" value="CQR59398.1"/>
    <property type="molecule type" value="Genomic_DNA"/>
</dbReference>
<name>A0A0F7VMS3_STRLW</name>
<sequence length="53" mass="5981">MPVWLYVVSALTLAFTVLAIPATLAYLAHGWTGPDHGPACRWCHPRLLPRKRR</sequence>
<dbReference type="KEGG" id="sle:sle2_097"/>
<geneLocation type="plasmid" evidence="1 2">
    <name>pSLE2</name>
</geneLocation>
<dbReference type="AlphaFoldDB" id="A0A0F7VMS3"/>
<accession>A0A0F7VMS3</accession>
<dbReference type="Proteomes" id="UP000035016">
    <property type="component" value="Plasmid pSLE2"/>
</dbReference>
<gene>
    <name evidence="1" type="primary">sle2_097</name>
</gene>
<evidence type="ECO:0000313" key="2">
    <source>
        <dbReference type="Proteomes" id="UP000035016"/>
    </source>
</evidence>
<dbReference type="RefSeq" id="WP_164497165.1">
    <property type="nucleotide sequence ID" value="NZ_AZSD01000009.1"/>
</dbReference>